<accession>A2FI74</accession>
<dbReference type="RefSeq" id="XP_001308322.1">
    <property type="nucleotide sequence ID" value="XM_001308321.1"/>
</dbReference>
<protein>
    <recommendedName>
        <fullName evidence="3">BTB domain-containing protein</fullName>
    </recommendedName>
</protein>
<evidence type="ECO:0000313" key="1">
    <source>
        <dbReference type="EMBL" id="EAX95392.1"/>
    </source>
</evidence>
<dbReference type="EMBL" id="DS113808">
    <property type="protein sequence ID" value="EAX95392.1"/>
    <property type="molecule type" value="Genomic_DNA"/>
</dbReference>
<dbReference type="VEuPathDB" id="TrichDB:TVAG_449260"/>
<organism evidence="1 2">
    <name type="scientific">Trichomonas vaginalis (strain ATCC PRA-98 / G3)</name>
    <dbReference type="NCBI Taxonomy" id="412133"/>
    <lineage>
        <taxon>Eukaryota</taxon>
        <taxon>Metamonada</taxon>
        <taxon>Parabasalia</taxon>
        <taxon>Trichomonadida</taxon>
        <taxon>Trichomonadidae</taxon>
        <taxon>Trichomonas</taxon>
    </lineage>
</organism>
<proteinExistence type="predicted"/>
<dbReference type="VEuPathDB" id="TrichDB:TVAGG3_0618160"/>
<dbReference type="KEGG" id="tva:4753141"/>
<dbReference type="SMR" id="A2FI74"/>
<evidence type="ECO:0000313" key="2">
    <source>
        <dbReference type="Proteomes" id="UP000001542"/>
    </source>
</evidence>
<evidence type="ECO:0008006" key="3">
    <source>
        <dbReference type="Google" id="ProtNLM"/>
    </source>
</evidence>
<reference evidence="1" key="1">
    <citation type="submission" date="2006-10" db="EMBL/GenBank/DDBJ databases">
        <authorList>
            <person name="Amadeo P."/>
            <person name="Zhao Q."/>
            <person name="Wortman J."/>
            <person name="Fraser-Liggett C."/>
            <person name="Carlton J."/>
        </authorList>
    </citation>
    <scope>NUCLEOTIDE SEQUENCE</scope>
    <source>
        <strain evidence="1">G3</strain>
    </source>
</reference>
<sequence length="165" mass="19097">MFSFGKTVRNIASNGFQHNPPVTIRINNRTFRTNLIFAASLSNKIEELVRLDATITFFEFYCFIQDPNTYDVLKSIFNGSPNQIPMKDQVVQDIFVVGKEMKCDDMISLFVERCNLQTIDMSNLDDHILYSKYLGYSPQFVEFVASNIPRFSLLLPLPCNFWGKR</sequence>
<name>A2FI74_TRIV3</name>
<dbReference type="InParanoid" id="A2FI74"/>
<reference evidence="1" key="2">
    <citation type="journal article" date="2007" name="Science">
        <title>Draft genome sequence of the sexually transmitted pathogen Trichomonas vaginalis.</title>
        <authorList>
            <person name="Carlton J.M."/>
            <person name="Hirt R.P."/>
            <person name="Silva J.C."/>
            <person name="Delcher A.L."/>
            <person name="Schatz M."/>
            <person name="Zhao Q."/>
            <person name="Wortman J.R."/>
            <person name="Bidwell S.L."/>
            <person name="Alsmark U.C.M."/>
            <person name="Besteiro S."/>
            <person name="Sicheritz-Ponten T."/>
            <person name="Noel C.J."/>
            <person name="Dacks J.B."/>
            <person name="Foster P.G."/>
            <person name="Simillion C."/>
            <person name="Van de Peer Y."/>
            <person name="Miranda-Saavedra D."/>
            <person name="Barton G.J."/>
            <person name="Westrop G.D."/>
            <person name="Mueller S."/>
            <person name="Dessi D."/>
            <person name="Fiori P.L."/>
            <person name="Ren Q."/>
            <person name="Paulsen I."/>
            <person name="Zhang H."/>
            <person name="Bastida-Corcuera F.D."/>
            <person name="Simoes-Barbosa A."/>
            <person name="Brown M.T."/>
            <person name="Hayes R.D."/>
            <person name="Mukherjee M."/>
            <person name="Okumura C.Y."/>
            <person name="Schneider R."/>
            <person name="Smith A.J."/>
            <person name="Vanacova S."/>
            <person name="Villalvazo M."/>
            <person name="Haas B.J."/>
            <person name="Pertea M."/>
            <person name="Feldblyum T.V."/>
            <person name="Utterback T.R."/>
            <person name="Shu C.L."/>
            <person name="Osoegawa K."/>
            <person name="de Jong P.J."/>
            <person name="Hrdy I."/>
            <person name="Horvathova L."/>
            <person name="Zubacova Z."/>
            <person name="Dolezal P."/>
            <person name="Malik S.B."/>
            <person name="Logsdon J.M. Jr."/>
            <person name="Henze K."/>
            <person name="Gupta A."/>
            <person name="Wang C.C."/>
            <person name="Dunne R.L."/>
            <person name="Upcroft J.A."/>
            <person name="Upcroft P."/>
            <person name="White O."/>
            <person name="Salzberg S.L."/>
            <person name="Tang P."/>
            <person name="Chiu C.-H."/>
            <person name="Lee Y.-S."/>
            <person name="Embley T.M."/>
            <person name="Coombs G.H."/>
            <person name="Mottram J.C."/>
            <person name="Tachezy J."/>
            <person name="Fraser-Liggett C.M."/>
            <person name="Johnson P.J."/>
        </authorList>
    </citation>
    <scope>NUCLEOTIDE SEQUENCE [LARGE SCALE GENOMIC DNA]</scope>
    <source>
        <strain evidence="1">G3</strain>
    </source>
</reference>
<keyword evidence="2" id="KW-1185">Reference proteome</keyword>
<dbReference type="AlphaFoldDB" id="A2FI74"/>
<gene>
    <name evidence="1" type="ORF">TVAG_449260</name>
</gene>
<dbReference type="Proteomes" id="UP000001542">
    <property type="component" value="Unassembled WGS sequence"/>
</dbReference>